<keyword evidence="3 4" id="KW-0949">S-adenosyl-L-methionine</keyword>
<dbReference type="CDD" id="cd02440">
    <property type="entry name" value="AdoMet_MTases"/>
    <property type="match status" value="1"/>
</dbReference>
<evidence type="ECO:0000256" key="3">
    <source>
        <dbReference type="ARBA" id="ARBA00022691"/>
    </source>
</evidence>
<reference evidence="5 6" key="1">
    <citation type="submission" date="2023-01" db="EMBL/GenBank/DDBJ databases">
        <title>Analysis of 21 Apiospora genomes using comparative genomics revels a genus with tremendous synthesis potential of carbohydrate active enzymes and secondary metabolites.</title>
        <authorList>
            <person name="Sorensen T."/>
        </authorList>
    </citation>
    <scope>NUCLEOTIDE SEQUENCE [LARGE SCALE GENOMIC DNA]</scope>
    <source>
        <strain evidence="5 6">CBS 117206</strain>
    </source>
</reference>
<comment type="similarity">
    <text evidence="4">Belongs to the class I-like SAM-binding methyltransferase superfamily. gTMT family.</text>
</comment>
<dbReference type="Proteomes" id="UP001392437">
    <property type="component" value="Unassembled WGS sequence"/>
</dbReference>
<proteinExistence type="inferred from homology"/>
<dbReference type="GO" id="GO:0008168">
    <property type="term" value="F:methyltransferase activity"/>
    <property type="evidence" value="ECO:0007669"/>
    <property type="project" value="UniProtKB-KW"/>
</dbReference>
<keyword evidence="2 4" id="KW-0808">Transferase</keyword>
<dbReference type="PROSITE" id="PS51581">
    <property type="entry name" value="SAM_GTMT"/>
    <property type="match status" value="1"/>
</dbReference>
<dbReference type="InterPro" id="IPR029063">
    <property type="entry name" value="SAM-dependent_MTases_sf"/>
</dbReference>
<dbReference type="InterPro" id="IPR050447">
    <property type="entry name" value="Erg6_SMT_methyltransf"/>
</dbReference>
<gene>
    <name evidence="5" type="ORF">PG999_006044</name>
</gene>
<protein>
    <submittedName>
        <fullName evidence="5">Methyltransferase domain-containing protein</fullName>
    </submittedName>
</protein>
<keyword evidence="1 4" id="KW-0489">Methyltransferase</keyword>
<organism evidence="5 6">
    <name type="scientific">Apiospora kogelbergensis</name>
    <dbReference type="NCBI Taxonomy" id="1337665"/>
    <lineage>
        <taxon>Eukaryota</taxon>
        <taxon>Fungi</taxon>
        <taxon>Dikarya</taxon>
        <taxon>Ascomycota</taxon>
        <taxon>Pezizomycotina</taxon>
        <taxon>Sordariomycetes</taxon>
        <taxon>Xylariomycetidae</taxon>
        <taxon>Amphisphaeriales</taxon>
        <taxon>Apiosporaceae</taxon>
        <taxon>Apiospora</taxon>
    </lineage>
</organism>
<dbReference type="GO" id="GO:0032259">
    <property type="term" value="P:methylation"/>
    <property type="evidence" value="ECO:0007669"/>
    <property type="project" value="UniProtKB-UniRule"/>
</dbReference>
<dbReference type="EMBL" id="JAQQWP010000006">
    <property type="protein sequence ID" value="KAK8113975.1"/>
    <property type="molecule type" value="Genomic_DNA"/>
</dbReference>
<sequence>MTSQDAHSKPVQDATADAPAIVIREPTDPHPGDKHEIPDYETHGTFDSLKDRIKLHYNVASDYYYSLWGQHIHHGYWKSGNETKEEAQVNLINLLLEISALPKSSRVLDVGCGIGGTSRFLAKEHDCQVTGITISGRQVEIARRLTLAEVDGGVAGDDATKAETAATDAVSKNQGSVIKYPTGNSSVRFIELDAEKMLEHFKQQDGNDGPGSFDGVWISEALSHFPNKPFFFSSAFELLQGGSGNASRLVIADWFKAKDLTPEQEVADIKAIEDGMLLPPLCTADQYVEMATKAGFKVLKGPMDISADVSKTWYCPPNVSLLYFFKCANTPYRDISWSLVSSPSLWAFAISQGRDGLAFLQAFRAMRRGYANGTFKYCCIAFEKP</sequence>
<dbReference type="InterPro" id="IPR025774">
    <property type="entry name" value="PiNMT-like"/>
</dbReference>
<dbReference type="Pfam" id="PF02353">
    <property type="entry name" value="CMAS"/>
    <property type="match status" value="1"/>
</dbReference>
<feature type="region of interest" description="SAM motif I" evidence="4">
    <location>
        <begin position="107"/>
        <end position="116"/>
    </location>
</feature>
<comment type="caution">
    <text evidence="5">The sequence shown here is derived from an EMBL/GenBank/DDBJ whole genome shotgun (WGS) entry which is preliminary data.</text>
</comment>
<evidence type="ECO:0000313" key="6">
    <source>
        <dbReference type="Proteomes" id="UP001392437"/>
    </source>
</evidence>
<evidence type="ECO:0000256" key="1">
    <source>
        <dbReference type="ARBA" id="ARBA00022603"/>
    </source>
</evidence>
<evidence type="ECO:0000256" key="4">
    <source>
        <dbReference type="PROSITE-ProRule" id="PRU00914"/>
    </source>
</evidence>
<keyword evidence="6" id="KW-1185">Reference proteome</keyword>
<dbReference type="PANTHER" id="PTHR44068">
    <property type="entry name" value="ZGC:194242"/>
    <property type="match status" value="1"/>
</dbReference>
<comment type="caution">
    <text evidence="4">Lacks conserved residue(s) required for the propagation of feature annotation.</text>
</comment>
<evidence type="ECO:0000256" key="2">
    <source>
        <dbReference type="ARBA" id="ARBA00022679"/>
    </source>
</evidence>
<dbReference type="PANTHER" id="PTHR44068:SF11">
    <property type="entry name" value="GERANYL DIPHOSPHATE 2-C-METHYLTRANSFERASE"/>
    <property type="match status" value="1"/>
</dbReference>
<dbReference type="Gene3D" id="3.40.50.150">
    <property type="entry name" value="Vaccinia Virus protein VP39"/>
    <property type="match status" value="1"/>
</dbReference>
<dbReference type="SUPFAM" id="SSF53335">
    <property type="entry name" value="S-adenosyl-L-methionine-dependent methyltransferases"/>
    <property type="match status" value="1"/>
</dbReference>
<dbReference type="AlphaFoldDB" id="A0AAW0QPD6"/>
<evidence type="ECO:0000313" key="5">
    <source>
        <dbReference type="EMBL" id="KAK8113975.1"/>
    </source>
</evidence>
<name>A0AAW0QPD6_9PEZI</name>
<accession>A0AAW0QPD6</accession>